<feature type="non-terminal residue" evidence="3">
    <location>
        <position position="1"/>
    </location>
</feature>
<keyword evidence="2" id="KW-0472">Membrane</keyword>
<dbReference type="AlphaFoldDB" id="X1P4H6"/>
<evidence type="ECO:0000313" key="3">
    <source>
        <dbReference type="EMBL" id="GAI51212.1"/>
    </source>
</evidence>
<dbReference type="EMBL" id="BARV01042817">
    <property type="protein sequence ID" value="GAI51212.1"/>
    <property type="molecule type" value="Genomic_DNA"/>
</dbReference>
<protein>
    <submittedName>
        <fullName evidence="3">Uncharacterized protein</fullName>
    </submittedName>
</protein>
<feature type="non-terminal residue" evidence="3">
    <location>
        <position position="124"/>
    </location>
</feature>
<accession>X1P4H6</accession>
<keyword evidence="2" id="KW-1133">Transmembrane helix</keyword>
<keyword evidence="2" id="KW-0812">Transmembrane</keyword>
<comment type="caution">
    <text evidence="3">The sequence shown here is derived from an EMBL/GenBank/DDBJ whole genome shotgun (WGS) entry which is preliminary data.</text>
</comment>
<organism evidence="3">
    <name type="scientific">marine sediment metagenome</name>
    <dbReference type="NCBI Taxonomy" id="412755"/>
    <lineage>
        <taxon>unclassified sequences</taxon>
        <taxon>metagenomes</taxon>
        <taxon>ecological metagenomes</taxon>
    </lineage>
</organism>
<name>X1P4H6_9ZZZZ</name>
<feature type="region of interest" description="Disordered" evidence="1">
    <location>
        <begin position="40"/>
        <end position="59"/>
    </location>
</feature>
<evidence type="ECO:0000256" key="1">
    <source>
        <dbReference type="SAM" id="MobiDB-lite"/>
    </source>
</evidence>
<sequence length="124" mass="13535">DSDIYVIDLYIRALPRESYFREETISALWPGGRFQPDITPAAQLSGPAQAGESQPSTVPRTLARGMAPYRRIVLRAVVWAGCVSGLLLVIGLVPVWFIQRKKSMMTKSAPSQQAHAAGANQPTI</sequence>
<gene>
    <name evidence="3" type="ORF">S06H3_64210</name>
</gene>
<reference evidence="3" key="1">
    <citation type="journal article" date="2014" name="Front. Microbiol.">
        <title>High frequency of phylogenetically diverse reductive dehalogenase-homologous genes in deep subseafloor sedimentary metagenomes.</title>
        <authorList>
            <person name="Kawai M."/>
            <person name="Futagami T."/>
            <person name="Toyoda A."/>
            <person name="Takaki Y."/>
            <person name="Nishi S."/>
            <person name="Hori S."/>
            <person name="Arai W."/>
            <person name="Tsubouchi T."/>
            <person name="Morono Y."/>
            <person name="Uchiyama I."/>
            <person name="Ito T."/>
            <person name="Fujiyama A."/>
            <person name="Inagaki F."/>
            <person name="Takami H."/>
        </authorList>
    </citation>
    <scope>NUCLEOTIDE SEQUENCE</scope>
    <source>
        <strain evidence="3">Expedition CK06-06</strain>
    </source>
</reference>
<feature type="transmembrane region" description="Helical" evidence="2">
    <location>
        <begin position="76"/>
        <end position="98"/>
    </location>
</feature>
<proteinExistence type="predicted"/>
<evidence type="ECO:0000256" key="2">
    <source>
        <dbReference type="SAM" id="Phobius"/>
    </source>
</evidence>